<evidence type="ECO:0000313" key="1">
    <source>
        <dbReference type="EMBL" id="SVB59312.1"/>
    </source>
</evidence>
<dbReference type="SUPFAM" id="SSF48371">
    <property type="entry name" value="ARM repeat"/>
    <property type="match status" value="1"/>
</dbReference>
<dbReference type="InterPro" id="IPR011989">
    <property type="entry name" value="ARM-like"/>
</dbReference>
<sequence length="368" mass="39275">MKKRRWLKIGLAALAVLALLLIVTRRDRGPEVAGRPLEEWVQDLLVTADPDRSAAAQAAVAQLGTNALPWLQLAVRHTDPVWKQPLLNTVKKVPGIDRRDLMRWVNLYERSEIRAGGVAGLAALGQAAVPAIPELVTALGDPEQLVYNNALAALRGLGSLPLREITNRLAQADGGHRTRMLHVLRNMKSDVAPAAPSLVGIIEAKPGSDEANAAAAALAVMGHRAAPAVMRLVASERYELRVAGFDVLQRLMPAEHGLWEALRGTFQLGGEREARILAALRDVWGEPGTDTPTLSAAVLRGTAKSRAAGIFLMGEAARPGNAYARKLRKLRDRKLESGQAAIEAALRKLKAAEATASGSPGAAKTSSD</sequence>
<dbReference type="Gene3D" id="1.25.10.10">
    <property type="entry name" value="Leucine-rich Repeat Variant"/>
    <property type="match status" value="1"/>
</dbReference>
<evidence type="ECO:0008006" key="2">
    <source>
        <dbReference type="Google" id="ProtNLM"/>
    </source>
</evidence>
<organism evidence="1">
    <name type="scientific">marine metagenome</name>
    <dbReference type="NCBI Taxonomy" id="408172"/>
    <lineage>
        <taxon>unclassified sequences</taxon>
        <taxon>metagenomes</taxon>
        <taxon>ecological metagenomes</taxon>
    </lineage>
</organism>
<dbReference type="AlphaFoldDB" id="A0A382F9K5"/>
<protein>
    <recommendedName>
        <fullName evidence="2">HEAT repeat domain-containing protein</fullName>
    </recommendedName>
</protein>
<proteinExistence type="predicted"/>
<gene>
    <name evidence="1" type="ORF">METZ01_LOCUS212166</name>
</gene>
<dbReference type="InterPro" id="IPR016024">
    <property type="entry name" value="ARM-type_fold"/>
</dbReference>
<accession>A0A382F9K5</accession>
<reference evidence="1" key="1">
    <citation type="submission" date="2018-05" db="EMBL/GenBank/DDBJ databases">
        <authorList>
            <person name="Lanie J.A."/>
            <person name="Ng W.-L."/>
            <person name="Kazmierczak K.M."/>
            <person name="Andrzejewski T.M."/>
            <person name="Davidsen T.M."/>
            <person name="Wayne K.J."/>
            <person name="Tettelin H."/>
            <person name="Glass J.I."/>
            <person name="Rusch D."/>
            <person name="Podicherti R."/>
            <person name="Tsui H.-C.T."/>
            <person name="Winkler M.E."/>
        </authorList>
    </citation>
    <scope>NUCLEOTIDE SEQUENCE</scope>
</reference>
<dbReference type="EMBL" id="UINC01048594">
    <property type="protein sequence ID" value="SVB59312.1"/>
    <property type="molecule type" value="Genomic_DNA"/>
</dbReference>
<name>A0A382F9K5_9ZZZZ</name>